<proteinExistence type="predicted"/>
<dbReference type="Proteomes" id="UP000265916">
    <property type="component" value="Unassembled WGS sequence"/>
</dbReference>
<organism evidence="1 2">
    <name type="scientific">Psittacicella hinzii</name>
    <dbReference type="NCBI Taxonomy" id="2028575"/>
    <lineage>
        <taxon>Bacteria</taxon>
        <taxon>Pseudomonadati</taxon>
        <taxon>Pseudomonadota</taxon>
        <taxon>Gammaproteobacteria</taxon>
        <taxon>Pasteurellales</taxon>
        <taxon>Psittacicellaceae</taxon>
        <taxon>Psittacicella</taxon>
    </lineage>
</organism>
<name>A0A3A1YH57_9GAMM</name>
<comment type="caution">
    <text evidence="1">The sequence shown here is derived from an EMBL/GenBank/DDBJ whole genome shotgun (WGS) entry which is preliminary data.</text>
</comment>
<sequence>MTRKPKLTRQEIEYLNLPPEEKRFRSKFKLFNSFYANDTLDTKLRDLSDWEDSDFDTFENGILQDQWLWHLMHAENWFSQIIYWFYDEIDKRGVEFEADYKKVRENFYITVNLDEDNELYIGYIDENLTFEETKKPIGPTRLSNRLPKTLKVVSAAMAPFSEREEYKELLSTLDKEYINLITLHNWAKYCIECLVPPKIMREIERQPYFNQFSRFITGLKRD</sequence>
<dbReference type="RefSeq" id="WP_119531597.1">
    <property type="nucleotide sequence ID" value="NZ_JBHSSP010000039.1"/>
</dbReference>
<keyword evidence="2" id="KW-1185">Reference proteome</keyword>
<accession>A0A3A1YH57</accession>
<dbReference type="EMBL" id="NRJG01000086">
    <property type="protein sequence ID" value="RIY37482.1"/>
    <property type="molecule type" value="Genomic_DNA"/>
</dbReference>
<evidence type="ECO:0000313" key="1">
    <source>
        <dbReference type="EMBL" id="RIY37482.1"/>
    </source>
</evidence>
<gene>
    <name evidence="1" type="ORF">CKF58_05000</name>
</gene>
<protein>
    <submittedName>
        <fullName evidence="1">Uncharacterized protein</fullName>
    </submittedName>
</protein>
<reference evidence="1 2" key="1">
    <citation type="submission" date="2017-08" db="EMBL/GenBank/DDBJ databases">
        <title>Reclassification of Bisgaard taxon 37 and 44.</title>
        <authorList>
            <person name="Christensen H."/>
        </authorList>
    </citation>
    <scope>NUCLEOTIDE SEQUENCE [LARGE SCALE GENOMIC DNA]</scope>
    <source>
        <strain evidence="1 2">111</strain>
    </source>
</reference>
<dbReference type="AlphaFoldDB" id="A0A3A1YH57"/>
<evidence type="ECO:0000313" key="2">
    <source>
        <dbReference type="Proteomes" id="UP000265916"/>
    </source>
</evidence>